<sequence>MKWAFQNLNSKDFSTSDFTECSKDIKNLKYECCIRLKKFCFTADLILLKSYIKSYNLKLLLCIIIKLISFESYRSKKESFIILMSFKINFKMVLIEFNLLIFDFLNWPLFYSYLQGFKFIVVFNQLFYSDKSRIFIM</sequence>
<reference evidence="2 3" key="1">
    <citation type="journal article" date="2018" name="Sci. Rep.">
        <title>Genomic signatures of local adaptation to the degree of environmental predictability in rotifers.</title>
        <authorList>
            <person name="Franch-Gras L."/>
            <person name="Hahn C."/>
            <person name="Garcia-Roger E.M."/>
            <person name="Carmona M.J."/>
            <person name="Serra M."/>
            <person name="Gomez A."/>
        </authorList>
    </citation>
    <scope>NUCLEOTIDE SEQUENCE [LARGE SCALE GENOMIC DNA]</scope>
    <source>
        <strain evidence="2">HYR1</strain>
    </source>
</reference>
<name>A0A3M7S1B5_BRAPC</name>
<accession>A0A3M7S1B5</accession>
<organism evidence="2 3">
    <name type="scientific">Brachionus plicatilis</name>
    <name type="common">Marine rotifer</name>
    <name type="synonym">Brachionus muelleri</name>
    <dbReference type="NCBI Taxonomy" id="10195"/>
    <lineage>
        <taxon>Eukaryota</taxon>
        <taxon>Metazoa</taxon>
        <taxon>Spiralia</taxon>
        <taxon>Gnathifera</taxon>
        <taxon>Rotifera</taxon>
        <taxon>Eurotatoria</taxon>
        <taxon>Monogononta</taxon>
        <taxon>Pseudotrocha</taxon>
        <taxon>Ploima</taxon>
        <taxon>Brachionidae</taxon>
        <taxon>Brachionus</taxon>
    </lineage>
</organism>
<keyword evidence="3" id="KW-1185">Reference proteome</keyword>
<keyword evidence="1" id="KW-0472">Membrane</keyword>
<dbReference type="EMBL" id="REGN01002205">
    <property type="protein sequence ID" value="RNA29532.1"/>
    <property type="molecule type" value="Genomic_DNA"/>
</dbReference>
<evidence type="ECO:0000313" key="2">
    <source>
        <dbReference type="EMBL" id="RNA29532.1"/>
    </source>
</evidence>
<evidence type="ECO:0000313" key="3">
    <source>
        <dbReference type="Proteomes" id="UP000276133"/>
    </source>
</evidence>
<evidence type="ECO:0000256" key="1">
    <source>
        <dbReference type="SAM" id="Phobius"/>
    </source>
</evidence>
<keyword evidence="1" id="KW-0812">Transmembrane</keyword>
<keyword evidence="1" id="KW-1133">Transmembrane helix</keyword>
<feature type="transmembrane region" description="Helical" evidence="1">
    <location>
        <begin position="108"/>
        <end position="128"/>
    </location>
</feature>
<dbReference type="AlphaFoldDB" id="A0A3M7S1B5"/>
<gene>
    <name evidence="2" type="ORF">BpHYR1_050027</name>
</gene>
<dbReference type="Proteomes" id="UP000276133">
    <property type="component" value="Unassembled WGS sequence"/>
</dbReference>
<proteinExistence type="predicted"/>
<feature type="transmembrane region" description="Helical" evidence="1">
    <location>
        <begin position="80"/>
        <end position="102"/>
    </location>
</feature>
<comment type="caution">
    <text evidence="2">The sequence shown here is derived from an EMBL/GenBank/DDBJ whole genome shotgun (WGS) entry which is preliminary data.</text>
</comment>
<protein>
    <submittedName>
        <fullName evidence="2">Uncharacterized protein</fullName>
    </submittedName>
</protein>